<sequence length="763" mass="85183">MELEASHNILEDAESFWDEFDAIFQMPCDSHAAIDNVLRAYLELTTQYKDTLLSSEYDISHCAERLLASEFFVTNADYIRRQIIYCLLQDDAPDVLYVTASFLLFDGRQNEHMFEMMNKEGAFVRLLELIQSSEHLDGDGGAGLHRLLMNLMYEMCRIQRIKIGDLVLVDDDFVKHLFEIIEELSGDVDDPYHYPVIKILLVLNEQFMVSAHDPLPERSSSVPLTNKVIKVLSMFGSAYKTFGENIILLLNRESETSLQLLTLKLLYLLFTTPPTYEYFYTNDLRVLVDILIRNLLDLPEDATALRHTYLRVLYPLLAHTQLRHPPHYKRDELRKLLGILVRGQFSFDSEEHERILHFDDVDDTTKRLVLRCGQVDWLADPEICKQKPKSEINTEAPVEKCIEESISPVTTPSTSPEPSSPHSLTGRRSSQSASSPPKTSPARALGMNLETARSSEGSVVEVAVHKEKPGVKVPSRKDISKAPPAPPPPPKQKPEPPKARRWRGRREQQEEDEPTGQKTADGVSTAVRERKGSVSIKDSGSVTPTTLPTDSSKHTSADISTTQSALHEPPVPAIIVPKSRTPNPSSSPHAPAVPPPRRSSHSVPPKCRASQHAIHHRLRQPPPLPQHHHPYSSQKLNPPSESPCSSHFSSSPASPSLSPSSCHVTSQKPEPPKARRWRGKKSQQVVDGRAAGGSAPLTGNTITNNNDYSENNEKCSEVSDHERRVVVATLLETTLTCAHDTTSVESVTIIEDEVGRLKVQEGG</sequence>
<feature type="compositionally biased region" description="Polar residues" evidence="1">
    <location>
        <begin position="536"/>
        <end position="550"/>
    </location>
</feature>
<dbReference type="Pfam" id="PF09431">
    <property type="entry name" value="SPIN90_LRD"/>
    <property type="match status" value="1"/>
</dbReference>
<reference evidence="3" key="1">
    <citation type="submission" date="2021-01" db="EMBL/GenBank/DDBJ databases">
        <title>Chromosome-level genome assembly of a human fungal pathogen reveals clustering of transcriptionally co-regulated genes.</title>
        <authorList>
            <person name="Voorhies M."/>
            <person name="Cohen S."/>
            <person name="Shea T.P."/>
            <person name="Petrus S."/>
            <person name="Munoz J.F."/>
            <person name="Poplawski S."/>
            <person name="Goldman W.E."/>
            <person name="Michael T."/>
            <person name="Cuomo C.A."/>
            <person name="Sil A."/>
            <person name="Beyhan S."/>
        </authorList>
    </citation>
    <scope>NUCLEOTIDE SEQUENCE</scope>
    <source>
        <strain evidence="3">H88</strain>
    </source>
</reference>
<evidence type="ECO:0000313" key="4">
    <source>
        <dbReference type="Proteomes" id="UP000663419"/>
    </source>
</evidence>
<feature type="compositionally biased region" description="Basic and acidic residues" evidence="1">
    <location>
        <begin position="463"/>
        <end position="480"/>
    </location>
</feature>
<organism evidence="3 4">
    <name type="scientific">Ajellomyces capsulatus (strain H88)</name>
    <name type="common">Darling's disease fungus</name>
    <name type="synonym">Histoplasma capsulatum</name>
    <dbReference type="NCBI Taxonomy" id="544711"/>
    <lineage>
        <taxon>Eukaryota</taxon>
        <taxon>Fungi</taxon>
        <taxon>Dikarya</taxon>
        <taxon>Ascomycota</taxon>
        <taxon>Pezizomycotina</taxon>
        <taxon>Eurotiomycetes</taxon>
        <taxon>Eurotiomycetidae</taxon>
        <taxon>Onygenales</taxon>
        <taxon>Ajellomycetaceae</taxon>
        <taxon>Histoplasma</taxon>
    </lineage>
</organism>
<feature type="domain" description="SPIN90/Ldb17 leucine-rich" evidence="2">
    <location>
        <begin position="189"/>
        <end position="333"/>
    </location>
</feature>
<gene>
    <name evidence="3" type="ORF">I7I53_06414</name>
</gene>
<dbReference type="GO" id="GO:0000147">
    <property type="term" value="P:actin cortical patch assembly"/>
    <property type="evidence" value="ECO:0007669"/>
    <property type="project" value="TreeGrafter"/>
</dbReference>
<evidence type="ECO:0000259" key="2">
    <source>
        <dbReference type="Pfam" id="PF09431"/>
    </source>
</evidence>
<dbReference type="EMBL" id="CP069103">
    <property type="protein sequence ID" value="QSS51164.1"/>
    <property type="molecule type" value="Genomic_DNA"/>
</dbReference>
<name>A0A8A1LFD8_AJEC8</name>
<dbReference type="PANTHER" id="PTHR13357">
    <property type="entry name" value="SH3 ADAPTER PROTEIN SPIN90 NCK INTERACTING PROTEIN WITH SH3 DOMAIN"/>
    <property type="match status" value="1"/>
</dbReference>
<dbReference type="AlphaFoldDB" id="A0A8A1LFD8"/>
<dbReference type="GO" id="GO:0051666">
    <property type="term" value="P:actin cortical patch localization"/>
    <property type="evidence" value="ECO:0007669"/>
    <property type="project" value="TreeGrafter"/>
</dbReference>
<dbReference type="Proteomes" id="UP000663419">
    <property type="component" value="Chromosome 2"/>
</dbReference>
<dbReference type="VEuPathDB" id="FungiDB:I7I53_06414"/>
<dbReference type="GO" id="GO:0006897">
    <property type="term" value="P:endocytosis"/>
    <property type="evidence" value="ECO:0007669"/>
    <property type="project" value="TreeGrafter"/>
</dbReference>
<protein>
    <submittedName>
        <fullName evidence="3">DUF2013 superfamily domain-containing protein</fullName>
    </submittedName>
</protein>
<dbReference type="GO" id="GO:0071933">
    <property type="term" value="F:Arp2/3 complex binding"/>
    <property type="evidence" value="ECO:0007669"/>
    <property type="project" value="TreeGrafter"/>
</dbReference>
<dbReference type="PANTHER" id="PTHR13357:SF1">
    <property type="entry name" value="NCK-INTERACTING PROTEIN WITH SH3 DOMAIN"/>
    <property type="match status" value="1"/>
</dbReference>
<accession>A0A8A1LFD8</accession>
<proteinExistence type="predicted"/>
<evidence type="ECO:0000313" key="3">
    <source>
        <dbReference type="EMBL" id="QSS51164.1"/>
    </source>
</evidence>
<feature type="region of interest" description="Disordered" evidence="1">
    <location>
        <begin position="405"/>
        <end position="716"/>
    </location>
</feature>
<feature type="compositionally biased region" description="Low complexity" evidence="1">
    <location>
        <begin position="638"/>
        <end position="661"/>
    </location>
</feature>
<feature type="compositionally biased region" description="Polar residues" evidence="1">
    <location>
        <begin position="697"/>
        <end position="709"/>
    </location>
</feature>
<dbReference type="GO" id="GO:0030479">
    <property type="term" value="C:actin cortical patch"/>
    <property type="evidence" value="ECO:0007669"/>
    <property type="project" value="TreeGrafter"/>
</dbReference>
<dbReference type="InterPro" id="IPR018556">
    <property type="entry name" value="SPIN90/Ldb17_LRD"/>
</dbReference>
<dbReference type="InterPro" id="IPR030125">
    <property type="entry name" value="SPIN90/Ldb17"/>
</dbReference>
<feature type="compositionally biased region" description="Low complexity" evidence="1">
    <location>
        <begin position="405"/>
        <end position="444"/>
    </location>
</feature>
<evidence type="ECO:0000256" key="1">
    <source>
        <dbReference type="SAM" id="MobiDB-lite"/>
    </source>
</evidence>